<comment type="caution">
    <text evidence="2">The sequence shown here is derived from an EMBL/GenBank/DDBJ whole genome shotgun (WGS) entry which is preliminary data.</text>
</comment>
<keyword evidence="3" id="KW-1185">Reference proteome</keyword>
<feature type="compositionally biased region" description="Basic residues" evidence="1">
    <location>
        <begin position="31"/>
        <end position="40"/>
    </location>
</feature>
<sequence length="63" mass="7436">MAKKKREHIVFDQMLKQKKNIPFSMVNKENTKKRKKKAFKGGKSLNENNSNCSCDSRRKNNYS</sequence>
<name>A0ABT2M3G4_9FIRM</name>
<feature type="compositionally biased region" description="Polar residues" evidence="1">
    <location>
        <begin position="45"/>
        <end position="54"/>
    </location>
</feature>
<organism evidence="2 3">
    <name type="scientific">Eubacterium album</name>
    <dbReference type="NCBI Taxonomy" id="2978477"/>
    <lineage>
        <taxon>Bacteria</taxon>
        <taxon>Bacillati</taxon>
        <taxon>Bacillota</taxon>
        <taxon>Clostridia</taxon>
        <taxon>Eubacteriales</taxon>
        <taxon>Eubacteriaceae</taxon>
        <taxon>Eubacterium</taxon>
    </lineage>
</organism>
<evidence type="ECO:0000256" key="1">
    <source>
        <dbReference type="SAM" id="MobiDB-lite"/>
    </source>
</evidence>
<accession>A0ABT2M3G4</accession>
<reference evidence="2" key="1">
    <citation type="submission" date="2022-09" db="EMBL/GenBank/DDBJ databases">
        <title>Eubacterium sp. LFL-14 isolated from human feces.</title>
        <authorList>
            <person name="Liu F."/>
        </authorList>
    </citation>
    <scope>NUCLEOTIDE SEQUENCE</scope>
    <source>
        <strain evidence="2">LFL-14</strain>
    </source>
</reference>
<evidence type="ECO:0000313" key="2">
    <source>
        <dbReference type="EMBL" id="MCT7400025.1"/>
    </source>
</evidence>
<gene>
    <name evidence="2" type="ORF">N5B56_13235</name>
</gene>
<dbReference type="Proteomes" id="UP001431199">
    <property type="component" value="Unassembled WGS sequence"/>
</dbReference>
<feature type="region of interest" description="Disordered" evidence="1">
    <location>
        <begin position="27"/>
        <end position="63"/>
    </location>
</feature>
<proteinExistence type="predicted"/>
<evidence type="ECO:0000313" key="3">
    <source>
        <dbReference type="Proteomes" id="UP001431199"/>
    </source>
</evidence>
<protein>
    <submittedName>
        <fullName evidence="2">Uncharacterized protein</fullName>
    </submittedName>
</protein>
<dbReference type="RefSeq" id="WP_117910460.1">
    <property type="nucleotide sequence ID" value="NZ_JAODBU010000016.1"/>
</dbReference>
<dbReference type="EMBL" id="JAODBU010000016">
    <property type="protein sequence ID" value="MCT7400025.1"/>
    <property type="molecule type" value="Genomic_DNA"/>
</dbReference>